<proteinExistence type="predicted"/>
<feature type="compositionally biased region" description="Basic and acidic residues" evidence="1">
    <location>
        <begin position="1"/>
        <end position="12"/>
    </location>
</feature>
<name>A0AAX2F2N2_9BACT</name>
<organism evidence="2 3">
    <name type="scientific">Prevotella scopos JCM 17725</name>
    <dbReference type="NCBI Taxonomy" id="1236518"/>
    <lineage>
        <taxon>Bacteria</taxon>
        <taxon>Pseudomonadati</taxon>
        <taxon>Bacteroidota</taxon>
        <taxon>Bacteroidia</taxon>
        <taxon>Bacteroidales</taxon>
        <taxon>Prevotellaceae</taxon>
        <taxon>Prevotella</taxon>
    </lineage>
</organism>
<reference evidence="2 3" key="1">
    <citation type="submission" date="2016-11" db="EMBL/GenBank/DDBJ databases">
        <authorList>
            <person name="Varghese N."/>
            <person name="Submissions S."/>
        </authorList>
    </citation>
    <scope>NUCLEOTIDE SEQUENCE [LARGE SCALE GENOMIC DNA]</scope>
    <source>
        <strain evidence="2 3">DSM 22613</strain>
    </source>
</reference>
<keyword evidence="3" id="KW-1185">Reference proteome</keyword>
<sequence length="85" mass="9763">MQLNTRLKEHTSNYKPDFIAPHNSSDSDTKADLKVGTIRLSNKKEDASEQFQSTLLLFYSKVKFTAYRKPPASISCPMRQQPPWC</sequence>
<accession>A0AAX2F2N2</accession>
<evidence type="ECO:0000256" key="1">
    <source>
        <dbReference type="SAM" id="MobiDB-lite"/>
    </source>
</evidence>
<dbReference type="AlphaFoldDB" id="A0AAX2F2N2"/>
<evidence type="ECO:0000313" key="3">
    <source>
        <dbReference type="Proteomes" id="UP000184105"/>
    </source>
</evidence>
<protein>
    <submittedName>
        <fullName evidence="2">Uncharacterized protein</fullName>
    </submittedName>
</protein>
<dbReference type="Proteomes" id="UP000184105">
    <property type="component" value="Unassembled WGS sequence"/>
</dbReference>
<evidence type="ECO:0000313" key="2">
    <source>
        <dbReference type="EMBL" id="SHF71725.1"/>
    </source>
</evidence>
<gene>
    <name evidence="2" type="ORF">SAMN05444364_10685</name>
</gene>
<comment type="caution">
    <text evidence="2">The sequence shown here is derived from an EMBL/GenBank/DDBJ whole genome shotgun (WGS) entry which is preliminary data.</text>
</comment>
<feature type="region of interest" description="Disordered" evidence="1">
    <location>
        <begin position="1"/>
        <end position="30"/>
    </location>
</feature>
<dbReference type="EMBL" id="FQWA01000006">
    <property type="protein sequence ID" value="SHF71725.1"/>
    <property type="molecule type" value="Genomic_DNA"/>
</dbReference>